<feature type="transmembrane region" description="Helical" evidence="22">
    <location>
        <begin position="191"/>
        <end position="212"/>
    </location>
</feature>
<dbReference type="CDD" id="cd08316">
    <property type="entry name" value="Death_FAS_TNFRSF6"/>
    <property type="match status" value="1"/>
</dbReference>
<evidence type="ECO:0000313" key="26">
    <source>
        <dbReference type="Proteomes" id="UP000001645"/>
    </source>
</evidence>
<sequence length="380" mass="43233">MWSSTHHHHHLTENRHCAAGRETCFLVVALVMETHCKNDTEVPIHIAHNKSITRKRNIAKREIICTEEEYILNDQCCMKCRRGHVKSTECPNTQAHCVPCKSGEEYMDHTNDLDKCMRCRSCDTALGWKVVKNCTPTENAECSCAKNHYCKSPQCEYCELCTVCENGLVEKECTSTTDTVCRMQEAGMPPWGTALIVLFVVALAVAAGLILYRKRKQKNFITQGNTGTGRDSSSETFTLISIDDDLSRHIPDIVREMTLDEVKTFVRHHQLSEPTIDEIIQDNFNNASEQKIKLFQKWHQRHGIRGAYETLISSLRDLKMRAVADKIEEKLKAAVSSHQERRESYNDKTGQSNSCSQEGGKSYHDNAEISKTYPESLEET</sequence>
<dbReference type="GO" id="GO:0005516">
    <property type="term" value="F:calmodulin binding"/>
    <property type="evidence" value="ECO:0007669"/>
    <property type="project" value="UniProtKB-KW"/>
</dbReference>
<dbReference type="InterPro" id="IPR011029">
    <property type="entry name" value="DEATH-like_dom_sf"/>
</dbReference>
<keyword evidence="9" id="KW-0112">Calmodulin-binding</keyword>
<evidence type="ECO:0000256" key="14">
    <source>
        <dbReference type="ARBA" id="ARBA00023170"/>
    </source>
</evidence>
<dbReference type="InterPro" id="IPR008063">
    <property type="entry name" value="Fas_rcpt"/>
</dbReference>
<dbReference type="Ensembl" id="ENSMGAT00000024470.1">
    <property type="protein sequence ID" value="ENSMGAP00000028546.1"/>
    <property type="gene ID" value="ENSMGAG00000008349.2"/>
</dbReference>
<feature type="domain" description="TNFR-Cys" evidence="24">
    <location>
        <begin position="143"/>
        <end position="181"/>
    </location>
</feature>
<gene>
    <name evidence="25" type="primary">FAS</name>
</gene>
<dbReference type="Pfam" id="PF00020">
    <property type="entry name" value="TNFR_c6"/>
    <property type="match status" value="2"/>
</dbReference>
<dbReference type="Pfam" id="PF00531">
    <property type="entry name" value="Death"/>
    <property type="match status" value="1"/>
</dbReference>
<dbReference type="Bgee" id="ENSMGAG00000008349">
    <property type="expression patterns" value="Expressed in ileum and 17 other cell types or tissues"/>
</dbReference>
<feature type="compositionally biased region" description="Polar residues" evidence="21">
    <location>
        <begin position="347"/>
        <end position="359"/>
    </location>
</feature>
<keyword evidence="16" id="KW-0449">Lipoprotein</keyword>
<dbReference type="PANTHER" id="PTHR46874:SF1">
    <property type="entry name" value="TUMOR NECROSIS FACTOR RECEPTOR SUPERFAMILY MEMBER 6"/>
    <property type="match status" value="1"/>
</dbReference>
<evidence type="ECO:0000256" key="9">
    <source>
        <dbReference type="ARBA" id="ARBA00022860"/>
    </source>
</evidence>
<evidence type="ECO:0000259" key="24">
    <source>
        <dbReference type="PROSITE" id="PS50050"/>
    </source>
</evidence>
<proteinExistence type="predicted"/>
<dbReference type="InterPro" id="IPR033998">
    <property type="entry name" value="TNFRSF6_death"/>
</dbReference>
<reference evidence="25 26" key="1">
    <citation type="journal article" date="2010" name="PLoS Biol.">
        <title>Multi-platform next-generation sequencing of the domestic turkey (Meleagris gallopavo): genome assembly and analysis.</title>
        <authorList>
            <person name="Dalloul R.A."/>
            <person name="Long J.A."/>
            <person name="Zimin A.V."/>
            <person name="Aslam L."/>
            <person name="Beal K."/>
            <person name="Blomberg L.A."/>
            <person name="Bouffard P."/>
            <person name="Burt D.W."/>
            <person name="Crasta O."/>
            <person name="Crooijmans R.P."/>
            <person name="Cooper K."/>
            <person name="Coulombe R.A."/>
            <person name="De S."/>
            <person name="Delany M.E."/>
            <person name="Dodgson J.B."/>
            <person name="Dong J.J."/>
            <person name="Evans C."/>
            <person name="Frederickson K.M."/>
            <person name="Flicek P."/>
            <person name="Florea L."/>
            <person name="Folkerts O."/>
            <person name="Groenen M.A."/>
            <person name="Harkins T.T."/>
            <person name="Herrero J."/>
            <person name="Hoffmann S."/>
            <person name="Megens H.J."/>
            <person name="Jiang A."/>
            <person name="de Jong P."/>
            <person name="Kaiser P."/>
            <person name="Kim H."/>
            <person name="Kim K.W."/>
            <person name="Kim S."/>
            <person name="Langenberger D."/>
            <person name="Lee M.K."/>
            <person name="Lee T."/>
            <person name="Mane S."/>
            <person name="Marcais G."/>
            <person name="Marz M."/>
            <person name="McElroy A.P."/>
            <person name="Modise T."/>
            <person name="Nefedov M."/>
            <person name="Notredame C."/>
            <person name="Paton I.R."/>
            <person name="Payne W.S."/>
            <person name="Pertea G."/>
            <person name="Prickett D."/>
            <person name="Puiu D."/>
            <person name="Qioa D."/>
            <person name="Raineri E."/>
            <person name="Ruffier M."/>
            <person name="Salzberg S.L."/>
            <person name="Schatz M.C."/>
            <person name="Scheuring C."/>
            <person name="Schmidt C.J."/>
            <person name="Schroeder S."/>
            <person name="Searle S.M."/>
            <person name="Smith E.J."/>
            <person name="Smith J."/>
            <person name="Sonstegard T.S."/>
            <person name="Stadler P.F."/>
            <person name="Tafer H."/>
            <person name="Tu Z.J."/>
            <person name="Van Tassell C.P."/>
            <person name="Vilella A.J."/>
            <person name="Williams K.P."/>
            <person name="Yorke J.A."/>
            <person name="Zhang L."/>
            <person name="Zhang H.B."/>
            <person name="Zhang X."/>
            <person name="Zhang Y."/>
            <person name="Reed K.M."/>
        </authorList>
    </citation>
    <scope>NUCLEOTIDE SEQUENCE [LARGE SCALE GENOMIC DNA]</scope>
</reference>
<dbReference type="GO" id="GO:0032872">
    <property type="term" value="P:regulation of stress-activated MAPK cascade"/>
    <property type="evidence" value="ECO:0007669"/>
    <property type="project" value="TreeGrafter"/>
</dbReference>
<dbReference type="OrthoDB" id="10031141at2759"/>
<dbReference type="SMART" id="SM00005">
    <property type="entry name" value="DEATH"/>
    <property type="match status" value="1"/>
</dbReference>
<feature type="compositionally biased region" description="Basic and acidic residues" evidence="21">
    <location>
        <begin position="334"/>
        <end position="346"/>
    </location>
</feature>
<evidence type="ECO:0000256" key="2">
    <source>
        <dbReference type="ARBA" id="ARBA00004285"/>
    </source>
</evidence>
<dbReference type="InParanoid" id="A0A803Y9U9"/>
<dbReference type="GO" id="GO:0006955">
    <property type="term" value="P:immune response"/>
    <property type="evidence" value="ECO:0007669"/>
    <property type="project" value="InterPro"/>
</dbReference>
<dbReference type="InterPro" id="IPR000488">
    <property type="entry name" value="Death_dom"/>
</dbReference>
<keyword evidence="26" id="KW-1185">Reference proteome</keyword>
<keyword evidence="13" id="KW-1015">Disulfide bond</keyword>
<dbReference type="Proteomes" id="UP000001645">
    <property type="component" value="Chromosome 8"/>
</dbReference>
<dbReference type="SMART" id="SM00208">
    <property type="entry name" value="TNFR"/>
    <property type="match status" value="3"/>
</dbReference>
<dbReference type="PRINTS" id="PR01680">
    <property type="entry name" value="TNFACTORR6"/>
</dbReference>
<evidence type="ECO:0000256" key="22">
    <source>
        <dbReference type="SAM" id="Phobius"/>
    </source>
</evidence>
<evidence type="ECO:0000256" key="11">
    <source>
        <dbReference type="ARBA" id="ARBA00023136"/>
    </source>
</evidence>
<evidence type="ECO:0000256" key="21">
    <source>
        <dbReference type="SAM" id="MobiDB-lite"/>
    </source>
</evidence>
<dbReference type="GO" id="GO:0097527">
    <property type="term" value="P:necroptotic signaling pathway"/>
    <property type="evidence" value="ECO:0007669"/>
    <property type="project" value="TreeGrafter"/>
</dbReference>
<evidence type="ECO:0000256" key="20">
    <source>
        <dbReference type="PROSITE-ProRule" id="PRU00206"/>
    </source>
</evidence>
<keyword evidence="7" id="KW-0732">Signal</keyword>
<evidence type="ECO:0000256" key="13">
    <source>
        <dbReference type="ARBA" id="ARBA00023157"/>
    </source>
</evidence>
<dbReference type="SUPFAM" id="SSF57586">
    <property type="entry name" value="TNF receptor-like"/>
    <property type="match status" value="2"/>
</dbReference>
<comment type="caution">
    <text evidence="20">Lacks conserved residue(s) required for the propagation of feature annotation.</text>
</comment>
<evidence type="ECO:0000256" key="19">
    <source>
        <dbReference type="ARBA" id="ARBA00032502"/>
    </source>
</evidence>
<keyword evidence="6" id="KW-0053">Apoptosis</keyword>
<dbReference type="GO" id="GO:0009897">
    <property type="term" value="C:external side of plasma membrane"/>
    <property type="evidence" value="ECO:0007669"/>
    <property type="project" value="TreeGrafter"/>
</dbReference>
<evidence type="ECO:0000256" key="17">
    <source>
        <dbReference type="ARBA" id="ARBA00030181"/>
    </source>
</evidence>
<reference evidence="25" key="2">
    <citation type="submission" date="2025-08" db="UniProtKB">
        <authorList>
            <consortium name="Ensembl"/>
        </authorList>
    </citation>
    <scope>IDENTIFICATION</scope>
</reference>
<reference evidence="25" key="3">
    <citation type="submission" date="2025-09" db="UniProtKB">
        <authorList>
            <consortium name="Ensembl"/>
        </authorList>
    </citation>
    <scope>IDENTIFICATION</scope>
</reference>
<evidence type="ECO:0000256" key="8">
    <source>
        <dbReference type="ARBA" id="ARBA00022737"/>
    </source>
</evidence>
<dbReference type="SUPFAM" id="SSF47986">
    <property type="entry name" value="DEATH domain"/>
    <property type="match status" value="1"/>
</dbReference>
<dbReference type="Gene3D" id="1.10.533.10">
    <property type="entry name" value="Death Domain, Fas"/>
    <property type="match status" value="1"/>
</dbReference>
<feature type="repeat" description="TNFR-Cys" evidence="20">
    <location>
        <begin position="99"/>
        <end position="142"/>
    </location>
</feature>
<keyword evidence="10 22" id="KW-1133">Transmembrane helix</keyword>
<dbReference type="PROSITE" id="PS50017">
    <property type="entry name" value="DEATH_DOMAIN"/>
    <property type="match status" value="1"/>
</dbReference>
<comment type="subcellular location">
    <subcellularLocation>
        <location evidence="1">Cell membrane</location>
        <topology evidence="1">Single-pass type I membrane protein</topology>
    </subcellularLocation>
    <subcellularLocation>
        <location evidence="2">Membrane raft</location>
    </subcellularLocation>
</comment>
<evidence type="ECO:0000256" key="18">
    <source>
        <dbReference type="ARBA" id="ARBA00032338"/>
    </source>
</evidence>
<dbReference type="GO" id="GO:0045121">
    <property type="term" value="C:membrane raft"/>
    <property type="evidence" value="ECO:0007669"/>
    <property type="project" value="UniProtKB-SubCell"/>
</dbReference>
<evidence type="ECO:0000259" key="23">
    <source>
        <dbReference type="PROSITE" id="PS50017"/>
    </source>
</evidence>
<feature type="domain" description="TNFR-Cys" evidence="24">
    <location>
        <begin position="99"/>
        <end position="142"/>
    </location>
</feature>
<feature type="repeat" description="TNFR-Cys" evidence="20">
    <location>
        <begin position="143"/>
        <end position="181"/>
    </location>
</feature>
<evidence type="ECO:0000256" key="10">
    <source>
        <dbReference type="ARBA" id="ARBA00022989"/>
    </source>
</evidence>
<evidence type="ECO:0000256" key="7">
    <source>
        <dbReference type="ARBA" id="ARBA00022729"/>
    </source>
</evidence>
<evidence type="ECO:0000256" key="6">
    <source>
        <dbReference type="ARBA" id="ARBA00022703"/>
    </source>
</evidence>
<dbReference type="GO" id="GO:0097049">
    <property type="term" value="P:motor neuron apoptotic process"/>
    <property type="evidence" value="ECO:0007669"/>
    <property type="project" value="TreeGrafter"/>
</dbReference>
<organism evidence="25 26">
    <name type="scientific">Meleagris gallopavo</name>
    <name type="common">Wild turkey</name>
    <dbReference type="NCBI Taxonomy" id="9103"/>
    <lineage>
        <taxon>Eukaryota</taxon>
        <taxon>Metazoa</taxon>
        <taxon>Chordata</taxon>
        <taxon>Craniata</taxon>
        <taxon>Vertebrata</taxon>
        <taxon>Euteleostomi</taxon>
        <taxon>Archelosauria</taxon>
        <taxon>Archosauria</taxon>
        <taxon>Dinosauria</taxon>
        <taxon>Saurischia</taxon>
        <taxon>Theropoda</taxon>
        <taxon>Coelurosauria</taxon>
        <taxon>Aves</taxon>
        <taxon>Neognathae</taxon>
        <taxon>Galloanserae</taxon>
        <taxon>Galliformes</taxon>
        <taxon>Phasianidae</taxon>
        <taxon>Meleagridinae</taxon>
        <taxon>Meleagris</taxon>
    </lineage>
</organism>
<keyword evidence="11 22" id="KW-0472">Membrane</keyword>
<evidence type="ECO:0000313" key="25">
    <source>
        <dbReference type="Ensembl" id="ENSMGAP00000028546.1"/>
    </source>
</evidence>
<dbReference type="PROSITE" id="PS50050">
    <property type="entry name" value="TNFR_NGFR_2"/>
    <property type="match status" value="2"/>
</dbReference>
<dbReference type="GO" id="GO:0043066">
    <property type="term" value="P:negative regulation of apoptotic process"/>
    <property type="evidence" value="ECO:0007669"/>
    <property type="project" value="TreeGrafter"/>
</dbReference>
<keyword evidence="15" id="KW-0325">Glycoprotein</keyword>
<protein>
    <recommendedName>
        <fullName evidence="3">Tumor necrosis factor receptor superfamily member 6</fullName>
    </recommendedName>
    <alternativeName>
        <fullName evidence="18">Apo-1 antigen</fullName>
    </alternativeName>
    <alternativeName>
        <fullName evidence="19">Apoptosis-mediating surface antigen FAS</fullName>
    </alternativeName>
    <alternativeName>
        <fullName evidence="17">FASLG receptor</fullName>
    </alternativeName>
</protein>
<feature type="domain" description="Death" evidence="23">
    <location>
        <begin position="247"/>
        <end position="331"/>
    </location>
</feature>
<dbReference type="GO" id="GO:0005031">
    <property type="term" value="F:tumor necrosis factor receptor activity"/>
    <property type="evidence" value="ECO:0007669"/>
    <property type="project" value="TreeGrafter"/>
</dbReference>
<keyword evidence="12" id="KW-0564">Palmitate</keyword>
<evidence type="ECO:0000256" key="15">
    <source>
        <dbReference type="ARBA" id="ARBA00023180"/>
    </source>
</evidence>
<dbReference type="PANTHER" id="PTHR46874">
    <property type="entry name" value="TUMOR NECROSIS FACTOR RECEPTOR SUPERFAMILY MEMBER 6"/>
    <property type="match status" value="1"/>
</dbReference>
<dbReference type="Gene3D" id="2.10.50.10">
    <property type="entry name" value="Tumor Necrosis Factor Receptor, subunit A, domain 2"/>
    <property type="match status" value="2"/>
</dbReference>
<dbReference type="GO" id="GO:0097192">
    <property type="term" value="P:extrinsic apoptotic signaling pathway in absence of ligand"/>
    <property type="evidence" value="ECO:0007669"/>
    <property type="project" value="TreeGrafter"/>
</dbReference>
<dbReference type="FunFam" id="2.10.50.10:FF:000004">
    <property type="entry name" value="Tumor necrosis factor receptor superfamily member 6"/>
    <property type="match status" value="1"/>
</dbReference>
<evidence type="ECO:0000256" key="12">
    <source>
        <dbReference type="ARBA" id="ARBA00023139"/>
    </source>
</evidence>
<feature type="region of interest" description="Disordered" evidence="21">
    <location>
        <begin position="334"/>
        <end position="380"/>
    </location>
</feature>
<dbReference type="GO" id="GO:0031265">
    <property type="term" value="C:CD95 death-inducing signaling complex"/>
    <property type="evidence" value="ECO:0007669"/>
    <property type="project" value="TreeGrafter"/>
</dbReference>
<evidence type="ECO:0000256" key="5">
    <source>
        <dbReference type="ARBA" id="ARBA00022692"/>
    </source>
</evidence>
<dbReference type="GO" id="GO:0006924">
    <property type="term" value="P:activation-induced cell death of T cells"/>
    <property type="evidence" value="ECO:0007669"/>
    <property type="project" value="TreeGrafter"/>
</dbReference>
<keyword evidence="8" id="KW-0677">Repeat</keyword>
<keyword evidence="14" id="KW-0675">Receptor</keyword>
<keyword evidence="5 22" id="KW-0812">Transmembrane</keyword>
<dbReference type="AlphaFoldDB" id="A0A803Y9U9"/>
<evidence type="ECO:0000256" key="4">
    <source>
        <dbReference type="ARBA" id="ARBA00022475"/>
    </source>
</evidence>
<dbReference type="InterPro" id="IPR001368">
    <property type="entry name" value="TNFR/NGFR_Cys_rich_reg"/>
</dbReference>
<keyword evidence="4" id="KW-1003">Cell membrane</keyword>
<evidence type="ECO:0000256" key="16">
    <source>
        <dbReference type="ARBA" id="ARBA00023288"/>
    </source>
</evidence>
<name>A0A803Y9U9_MELGA</name>
<accession>A0A803Y9U9</accession>
<evidence type="ECO:0000256" key="3">
    <source>
        <dbReference type="ARBA" id="ARBA00015761"/>
    </source>
</evidence>
<dbReference type="GeneTree" id="ENSGT00950000183126"/>
<evidence type="ECO:0000256" key="1">
    <source>
        <dbReference type="ARBA" id="ARBA00004251"/>
    </source>
</evidence>